<feature type="region of interest" description="Disordered" evidence="1">
    <location>
        <begin position="377"/>
        <end position="396"/>
    </location>
</feature>
<gene>
    <name evidence="3" type="ORF">POCULU_LOCUS2921</name>
</gene>
<keyword evidence="4" id="KW-1185">Reference proteome</keyword>
<evidence type="ECO:0000313" key="3">
    <source>
        <dbReference type="EMBL" id="CAG8508017.1"/>
    </source>
</evidence>
<reference evidence="3" key="1">
    <citation type="submission" date="2021-06" db="EMBL/GenBank/DDBJ databases">
        <authorList>
            <person name="Kallberg Y."/>
            <person name="Tangrot J."/>
            <person name="Rosling A."/>
        </authorList>
    </citation>
    <scope>NUCLEOTIDE SEQUENCE</scope>
    <source>
        <strain evidence="3">IA702</strain>
    </source>
</reference>
<feature type="compositionally biased region" description="Acidic residues" evidence="1">
    <location>
        <begin position="377"/>
        <end position="387"/>
    </location>
</feature>
<dbReference type="Pfam" id="PF20179">
    <property type="entry name" value="MSS51_C"/>
    <property type="match status" value="1"/>
</dbReference>
<dbReference type="InterPro" id="IPR046824">
    <property type="entry name" value="Mss51-like_C"/>
</dbReference>
<dbReference type="PANTHER" id="PTHR28069">
    <property type="entry name" value="GH20023P"/>
    <property type="match status" value="1"/>
</dbReference>
<evidence type="ECO:0000313" key="4">
    <source>
        <dbReference type="Proteomes" id="UP000789572"/>
    </source>
</evidence>
<sequence length="396" mass="46095">MSSRLLPAFRPSRYIRTRFTYGLFLPPLVRPIFSFLKQKPQNEPLSDEEVRAYLRESIEDENYLKNNKNLREFEFPGAQPYDIEVNMANWDVFLYTRDFPATDSERSLRNVSKVLTYPITIASVLHKHGPFTLKNRLTSEGLKSLLALRSTLYPLQENKDIKHLRAAEIVRIFIVGSRAEGYLPTYIYLQLSHLFPMTAFHIYFIGPQALPPRHTQPFTQHLNQRLSFSWSNLTYHDYHDSLYPFDPYMDVFFLFSPGFGQPDGKLSWAKSLKKILGTKCAVFITGYDAKDMADDVRALEAEEWPVDEEGEINESSKTKLEYDWLLTPGENPFRSLKRDINANDVRDSIFSNWGIFGIRGKKYELKLADEGVEEQYEEIDELEEEESEIKSIPGNR</sequence>
<dbReference type="AlphaFoldDB" id="A0A9N8ZVC1"/>
<organism evidence="3 4">
    <name type="scientific">Paraglomus occultum</name>
    <dbReference type="NCBI Taxonomy" id="144539"/>
    <lineage>
        <taxon>Eukaryota</taxon>
        <taxon>Fungi</taxon>
        <taxon>Fungi incertae sedis</taxon>
        <taxon>Mucoromycota</taxon>
        <taxon>Glomeromycotina</taxon>
        <taxon>Glomeromycetes</taxon>
        <taxon>Paraglomerales</taxon>
        <taxon>Paraglomeraceae</taxon>
        <taxon>Paraglomus</taxon>
    </lineage>
</organism>
<evidence type="ECO:0000259" key="2">
    <source>
        <dbReference type="Pfam" id="PF20179"/>
    </source>
</evidence>
<name>A0A9N8ZVC1_9GLOM</name>
<protein>
    <submittedName>
        <fullName evidence="3">1832_t:CDS:1</fullName>
    </submittedName>
</protein>
<dbReference type="EMBL" id="CAJVPJ010000296">
    <property type="protein sequence ID" value="CAG8508017.1"/>
    <property type="molecule type" value="Genomic_DNA"/>
</dbReference>
<dbReference type="PANTHER" id="PTHR28069:SF1">
    <property type="entry name" value="PROTEIN MSS51, MITOCHONDRIAL"/>
    <property type="match status" value="1"/>
</dbReference>
<dbReference type="Proteomes" id="UP000789572">
    <property type="component" value="Unassembled WGS sequence"/>
</dbReference>
<accession>A0A9N8ZVC1</accession>
<proteinExistence type="predicted"/>
<comment type="caution">
    <text evidence="3">The sequence shown here is derived from an EMBL/GenBank/DDBJ whole genome shotgun (WGS) entry which is preliminary data.</text>
</comment>
<dbReference type="OrthoDB" id="5282002at2759"/>
<evidence type="ECO:0000256" key="1">
    <source>
        <dbReference type="SAM" id="MobiDB-lite"/>
    </source>
</evidence>
<feature type="domain" description="Mitochondrial splicing suppressor 51-like C-terminal" evidence="2">
    <location>
        <begin position="151"/>
        <end position="341"/>
    </location>
</feature>